<evidence type="ECO:0000313" key="2">
    <source>
        <dbReference type="Proteomes" id="UP000266497"/>
    </source>
</evidence>
<dbReference type="EMBL" id="QRUD01000014">
    <property type="protein sequence ID" value="RGR41542.1"/>
    <property type="molecule type" value="Genomic_DNA"/>
</dbReference>
<dbReference type="Proteomes" id="UP000266497">
    <property type="component" value="Unassembled WGS sequence"/>
</dbReference>
<dbReference type="AlphaFoldDB" id="A0A395UQK2"/>
<evidence type="ECO:0008006" key="3">
    <source>
        <dbReference type="Google" id="ProtNLM"/>
    </source>
</evidence>
<dbReference type="PROSITE" id="PS51257">
    <property type="entry name" value="PROKAR_LIPOPROTEIN"/>
    <property type="match status" value="1"/>
</dbReference>
<gene>
    <name evidence="1" type="ORF">DWY53_06450</name>
</gene>
<sequence>MKTDKGILSTYRIVLVLGVWSLVMTSCGNENKSISEPLSLDERNELIKKDIEYGMVFSMLDALEKRHSPLTASEKATMDDLSYKRLKDFLSVCLNTTELDKQEERYGAEWERKYGSVNAKVDSIDHHWQHFLEDYQTDNYLKIELVDILDKSNVFLGYVKVRLRLIPLKGKVDKVEAYYGLQGSMMGRNQLTVDKPFSSPIEVDNSMSFNYAFDIKASKVNDLPIKELLDEYGLKTNITQLTVNGHKIDYIDGYNQVPDCVREMWKYRMKYENEWEGSYSKESSYNRIAKELINPSMPAKDDYVKDCIRKDAYNEDELAATFYYEIMI</sequence>
<proteinExistence type="predicted"/>
<accession>A0A395UQK2</accession>
<organism evidence="1 2">
    <name type="scientific">Phocaeicola vulgatus</name>
    <name type="common">Bacteroides vulgatus</name>
    <dbReference type="NCBI Taxonomy" id="821"/>
    <lineage>
        <taxon>Bacteria</taxon>
        <taxon>Pseudomonadati</taxon>
        <taxon>Bacteroidota</taxon>
        <taxon>Bacteroidia</taxon>
        <taxon>Bacteroidales</taxon>
        <taxon>Bacteroidaceae</taxon>
        <taxon>Phocaeicola</taxon>
    </lineage>
</organism>
<protein>
    <recommendedName>
        <fullName evidence="3">Lipoprotein</fullName>
    </recommendedName>
</protein>
<dbReference type="RefSeq" id="WP_117892630.1">
    <property type="nucleotide sequence ID" value="NZ_JAKKXM010000018.1"/>
</dbReference>
<reference evidence="1 2" key="1">
    <citation type="submission" date="2018-08" db="EMBL/GenBank/DDBJ databases">
        <title>A genome reference for cultivated species of the human gut microbiota.</title>
        <authorList>
            <person name="Zou Y."/>
            <person name="Xue W."/>
            <person name="Luo G."/>
        </authorList>
    </citation>
    <scope>NUCLEOTIDE SEQUENCE [LARGE SCALE GENOMIC DNA]</scope>
    <source>
        <strain evidence="1 2">AF25-30LB</strain>
    </source>
</reference>
<evidence type="ECO:0000313" key="1">
    <source>
        <dbReference type="EMBL" id="RGR41542.1"/>
    </source>
</evidence>
<name>A0A395UQK2_PHOVU</name>
<comment type="caution">
    <text evidence="1">The sequence shown here is derived from an EMBL/GenBank/DDBJ whole genome shotgun (WGS) entry which is preliminary data.</text>
</comment>